<evidence type="ECO:0000313" key="1">
    <source>
        <dbReference type="EMBL" id="KAG9219733.1"/>
    </source>
</evidence>
<keyword evidence="2" id="KW-1185">Reference proteome</keyword>
<accession>A0ACB7IQD6</accession>
<gene>
    <name evidence="1" type="ORF">CCMSSC00406_0010322</name>
</gene>
<proteinExistence type="predicted"/>
<organism evidence="1 2">
    <name type="scientific">Pleurotus cornucopiae</name>
    <name type="common">Cornucopia mushroom</name>
    <dbReference type="NCBI Taxonomy" id="5321"/>
    <lineage>
        <taxon>Eukaryota</taxon>
        <taxon>Fungi</taxon>
        <taxon>Dikarya</taxon>
        <taxon>Basidiomycota</taxon>
        <taxon>Agaricomycotina</taxon>
        <taxon>Agaricomycetes</taxon>
        <taxon>Agaricomycetidae</taxon>
        <taxon>Agaricales</taxon>
        <taxon>Pleurotineae</taxon>
        <taxon>Pleurotaceae</taxon>
        <taxon>Pleurotus</taxon>
    </lineage>
</organism>
<dbReference type="Proteomes" id="UP000824881">
    <property type="component" value="Unassembled WGS sequence"/>
</dbReference>
<comment type="caution">
    <text evidence="1">The sequence shown here is derived from an EMBL/GenBank/DDBJ whole genome shotgun (WGS) entry which is preliminary data.</text>
</comment>
<protein>
    <submittedName>
        <fullName evidence="1">Uncharacterized protein</fullName>
    </submittedName>
</protein>
<name>A0ACB7IQD6_PLECO</name>
<dbReference type="EMBL" id="WQMT02000008">
    <property type="protein sequence ID" value="KAG9219733.1"/>
    <property type="molecule type" value="Genomic_DNA"/>
</dbReference>
<sequence length="418" mass="46673">MKTIPRNICSADELPIELIHQIVSCLEDRDYDEKFCYGEHVSPDLNAFSLVCRSWNEVCRHHIFHTIGVNYGQDSFTSRLSFLHFTAPHLCKYILRLDVCLDTGYDSVAEWVAECFARFTDLRALRLNARFISGAILDVLPAFGIASLLASVRLQELVLASWDVDAEALDLLPILSTCSTSLESLSLEIYGIYTRELLETTGCISGAPSPPSVCLDALRSLKVVQNVAVLPQTDRIKCPNLEYVEIEQISSHYWNIPLWIPATLSKLILSVSPTVTIPDVGTAICPSALTINISQPSKAPRLSIIAWIGDCINRLPFPNRLRGVTIDIDPLGWGGQSYPKPIHYEALYRIIQPLHDHGALKKISINIGDVNDDSIETDCDEVAVFAEAFAPFIRGDNGRWRLSTNNLQIWGDKRTHEL</sequence>
<evidence type="ECO:0000313" key="2">
    <source>
        <dbReference type="Proteomes" id="UP000824881"/>
    </source>
</evidence>
<reference evidence="1 2" key="1">
    <citation type="journal article" date="2021" name="Appl. Environ. Microbiol.">
        <title>Genetic linkage and physical mapping for an oyster mushroom Pleurotus cornucopiae and QTL analysis for the trait cap color.</title>
        <authorList>
            <person name="Zhang Y."/>
            <person name="Gao W."/>
            <person name="Sonnenberg A."/>
            <person name="Chen Q."/>
            <person name="Zhang J."/>
            <person name="Huang C."/>
        </authorList>
    </citation>
    <scope>NUCLEOTIDE SEQUENCE [LARGE SCALE GENOMIC DNA]</scope>
    <source>
        <strain evidence="1">CCMSSC00406</strain>
    </source>
</reference>